<reference evidence="7" key="1">
    <citation type="journal article" date="2023" name="Int. J. Syst. Evol. Microbiol.">
        <title>&lt;i&gt;Holtiella tumoricola&lt;/i&gt; gen. nov. sp. nov., isolated from a human clinical sample.</title>
        <authorList>
            <person name="Allen-Vercoe E."/>
            <person name="Daigneault M.C."/>
            <person name="Vancuren S.J."/>
            <person name="Cochrane K."/>
            <person name="O'Neal L.L."/>
            <person name="Sankaranarayanan K."/>
            <person name="Lawson P.A."/>
        </authorList>
    </citation>
    <scope>NUCLEOTIDE SEQUENCE</scope>
    <source>
        <strain evidence="7">CC70A</strain>
    </source>
</reference>
<comment type="subcellular location">
    <subcellularLocation>
        <location evidence="1">Membrane</location>
        <topology evidence="1">Multi-pass membrane protein</topology>
    </subcellularLocation>
</comment>
<keyword evidence="3 6" id="KW-0812">Transmembrane</keyword>
<evidence type="ECO:0000313" key="8">
    <source>
        <dbReference type="Proteomes" id="UP001169242"/>
    </source>
</evidence>
<feature type="transmembrane region" description="Helical" evidence="6">
    <location>
        <begin position="59"/>
        <end position="76"/>
    </location>
</feature>
<evidence type="ECO:0000256" key="1">
    <source>
        <dbReference type="ARBA" id="ARBA00004141"/>
    </source>
</evidence>
<dbReference type="GO" id="GO:0005886">
    <property type="term" value="C:plasma membrane"/>
    <property type="evidence" value="ECO:0007669"/>
    <property type="project" value="TreeGrafter"/>
</dbReference>
<dbReference type="EMBL" id="JAQIFT010000028">
    <property type="protein sequence ID" value="MDA3731173.1"/>
    <property type="molecule type" value="Genomic_DNA"/>
</dbReference>
<feature type="transmembrane region" description="Helical" evidence="6">
    <location>
        <begin position="88"/>
        <end position="112"/>
    </location>
</feature>
<feature type="transmembrane region" description="Helical" evidence="6">
    <location>
        <begin position="6"/>
        <end position="22"/>
    </location>
</feature>
<feature type="transmembrane region" description="Helical" evidence="6">
    <location>
        <begin position="187"/>
        <end position="208"/>
    </location>
</feature>
<evidence type="ECO:0000256" key="2">
    <source>
        <dbReference type="ARBA" id="ARBA00005268"/>
    </source>
</evidence>
<dbReference type="Proteomes" id="UP001169242">
    <property type="component" value="Unassembled WGS sequence"/>
</dbReference>
<accession>A0AA42DM28</accession>
<dbReference type="PANTHER" id="PTHR30028:SF0">
    <property type="entry name" value="PROTEIN ALUMINUM SENSITIVE 3"/>
    <property type="match status" value="1"/>
</dbReference>
<keyword evidence="4 6" id="KW-1133">Transmembrane helix</keyword>
<proteinExistence type="inferred from homology"/>
<evidence type="ECO:0000313" key="7">
    <source>
        <dbReference type="EMBL" id="MDA3731173.1"/>
    </source>
</evidence>
<evidence type="ECO:0000256" key="4">
    <source>
        <dbReference type="ARBA" id="ARBA00022989"/>
    </source>
</evidence>
<gene>
    <name evidence="7" type="primary">fetB</name>
    <name evidence="7" type="ORF">PBV87_06680</name>
</gene>
<feature type="transmembrane region" description="Helical" evidence="6">
    <location>
        <begin position="214"/>
        <end position="236"/>
    </location>
</feature>
<keyword evidence="5 6" id="KW-0472">Membrane</keyword>
<evidence type="ECO:0000256" key="6">
    <source>
        <dbReference type="SAM" id="Phobius"/>
    </source>
</evidence>
<sequence>MDTLSLIIASALILIPIIISYKEQLGLGRDIVVSVVRAVIQLVIVGYVLDIIFGLENPIFTTILVLVMIINAAVHTKKRAGNIEHARWISFIAITVGAGITMTVLVLSGSIAFTPNEVIPVAGMVVSNAMVAIGLCYQNVNNAFHNKRIEIEVKLSLGADIKEASKDAIRESIKMGIVPTIDSAKTLGIVALPGMMTGLILAGTSPLMAIKFQIMVTFMILSATSISGMLATYLSYRSFFNHRKQLK</sequence>
<feature type="transmembrane region" description="Helical" evidence="6">
    <location>
        <begin position="34"/>
        <end position="53"/>
    </location>
</feature>
<feature type="transmembrane region" description="Helical" evidence="6">
    <location>
        <begin position="118"/>
        <end position="137"/>
    </location>
</feature>
<comment type="caution">
    <text evidence="7">The sequence shown here is derived from an EMBL/GenBank/DDBJ whole genome shotgun (WGS) entry which is preliminary data.</text>
</comment>
<dbReference type="AlphaFoldDB" id="A0AA42DM28"/>
<dbReference type="RefSeq" id="WP_271011597.1">
    <property type="nucleotide sequence ID" value="NZ_JAQIFT010000028.1"/>
</dbReference>
<keyword evidence="8" id="KW-1185">Reference proteome</keyword>
<name>A0AA42DM28_9FIRM</name>
<protein>
    <submittedName>
        <fullName evidence="7">Iron export ABC transporter permease subunit FetB</fullName>
    </submittedName>
</protein>
<evidence type="ECO:0000256" key="3">
    <source>
        <dbReference type="ARBA" id="ARBA00022692"/>
    </source>
</evidence>
<dbReference type="PANTHER" id="PTHR30028">
    <property type="entry name" value="UPF0014 INNER MEMBRANE PROTEIN YBBM-RELATED"/>
    <property type="match status" value="1"/>
</dbReference>
<evidence type="ECO:0000256" key="5">
    <source>
        <dbReference type="ARBA" id="ARBA00023136"/>
    </source>
</evidence>
<dbReference type="InterPro" id="IPR005226">
    <property type="entry name" value="UPF0014_fam"/>
</dbReference>
<dbReference type="Pfam" id="PF03649">
    <property type="entry name" value="UPF0014"/>
    <property type="match status" value="1"/>
</dbReference>
<comment type="similarity">
    <text evidence="2">Belongs to the UPF0014 family.</text>
</comment>
<organism evidence="7 8">
    <name type="scientific">Holtiella tumoricola</name>
    <dbReference type="NCBI Taxonomy" id="3018743"/>
    <lineage>
        <taxon>Bacteria</taxon>
        <taxon>Bacillati</taxon>
        <taxon>Bacillota</taxon>
        <taxon>Clostridia</taxon>
        <taxon>Lachnospirales</taxon>
        <taxon>Cellulosilyticaceae</taxon>
        <taxon>Holtiella</taxon>
    </lineage>
</organism>